<dbReference type="InterPro" id="IPR011706">
    <property type="entry name" value="Cu-oxidase_C"/>
</dbReference>
<evidence type="ECO:0000313" key="9">
    <source>
        <dbReference type="Proteomes" id="UP000051155"/>
    </source>
</evidence>
<organism evidence="8 9">
    <name type="scientific">Liquorilactobacillus uvarum DSM 19971</name>
    <dbReference type="NCBI Taxonomy" id="1423812"/>
    <lineage>
        <taxon>Bacteria</taxon>
        <taxon>Bacillati</taxon>
        <taxon>Bacillota</taxon>
        <taxon>Bacilli</taxon>
        <taxon>Lactobacillales</taxon>
        <taxon>Lactobacillaceae</taxon>
        <taxon>Liquorilactobacillus</taxon>
    </lineage>
</organism>
<evidence type="ECO:0000259" key="5">
    <source>
        <dbReference type="Pfam" id="PF00394"/>
    </source>
</evidence>
<dbReference type="PANTHER" id="PTHR48267">
    <property type="entry name" value="CUPREDOXIN SUPERFAMILY PROTEIN"/>
    <property type="match status" value="1"/>
</dbReference>
<dbReference type="InterPro" id="IPR008972">
    <property type="entry name" value="Cupredoxin"/>
</dbReference>
<evidence type="ECO:0000256" key="1">
    <source>
        <dbReference type="ARBA" id="ARBA00010609"/>
    </source>
</evidence>
<dbReference type="PANTHER" id="PTHR48267:SF1">
    <property type="entry name" value="BILIRUBIN OXIDASE"/>
    <property type="match status" value="1"/>
</dbReference>
<dbReference type="Pfam" id="PF07731">
    <property type="entry name" value="Cu-oxidase_2"/>
    <property type="match status" value="1"/>
</dbReference>
<feature type="domain" description="Plastocyanin-like" evidence="7">
    <location>
        <begin position="88"/>
        <end position="198"/>
    </location>
</feature>
<evidence type="ECO:0000256" key="4">
    <source>
        <dbReference type="SAM" id="Phobius"/>
    </source>
</evidence>
<dbReference type="InterPro" id="IPR001117">
    <property type="entry name" value="Cu-oxidase_2nd"/>
</dbReference>
<reference evidence="8 9" key="1">
    <citation type="journal article" date="2015" name="Genome Announc.">
        <title>Expanding the biotechnology potential of lactobacilli through comparative genomics of 213 strains and associated genera.</title>
        <authorList>
            <person name="Sun Z."/>
            <person name="Harris H.M."/>
            <person name="McCann A."/>
            <person name="Guo C."/>
            <person name="Argimon S."/>
            <person name="Zhang W."/>
            <person name="Yang X."/>
            <person name="Jeffery I.B."/>
            <person name="Cooney J.C."/>
            <person name="Kagawa T.F."/>
            <person name="Liu W."/>
            <person name="Song Y."/>
            <person name="Salvetti E."/>
            <person name="Wrobel A."/>
            <person name="Rasinkangas P."/>
            <person name="Parkhill J."/>
            <person name="Rea M.C."/>
            <person name="O'Sullivan O."/>
            <person name="Ritari J."/>
            <person name="Douillard F.P."/>
            <person name="Paul Ross R."/>
            <person name="Yang R."/>
            <person name="Briner A.E."/>
            <person name="Felis G.E."/>
            <person name="de Vos W.M."/>
            <person name="Barrangou R."/>
            <person name="Klaenhammer T.R."/>
            <person name="Caufield P.W."/>
            <person name="Cui Y."/>
            <person name="Zhang H."/>
            <person name="O'Toole P.W."/>
        </authorList>
    </citation>
    <scope>NUCLEOTIDE SEQUENCE [LARGE SCALE GENOMIC DNA]</scope>
    <source>
        <strain evidence="8 9">DSM 19971</strain>
    </source>
</reference>
<evidence type="ECO:0000313" key="8">
    <source>
        <dbReference type="EMBL" id="KRL38049.1"/>
    </source>
</evidence>
<dbReference type="AlphaFoldDB" id="A0A0R1Q067"/>
<keyword evidence="4" id="KW-1133">Transmembrane helix</keyword>
<keyword evidence="4" id="KW-0812">Transmembrane</keyword>
<dbReference type="InterPro" id="IPR002355">
    <property type="entry name" value="Cu_oxidase_Cu_BS"/>
</dbReference>
<keyword evidence="3" id="KW-0560">Oxidoreductase</keyword>
<feature type="domain" description="Plastocyanin-like" evidence="5">
    <location>
        <begin position="239"/>
        <end position="317"/>
    </location>
</feature>
<dbReference type="InterPro" id="IPR045087">
    <property type="entry name" value="Cu-oxidase_fam"/>
</dbReference>
<comment type="similarity">
    <text evidence="1">Belongs to the multicopper oxidase family.</text>
</comment>
<protein>
    <submittedName>
        <fullName evidence="8">Putative multicopper oxidase</fullName>
    </submittedName>
</protein>
<evidence type="ECO:0000256" key="2">
    <source>
        <dbReference type="ARBA" id="ARBA00022723"/>
    </source>
</evidence>
<dbReference type="CDD" id="cd13867">
    <property type="entry name" value="CuRO_2_CueO_FtsP"/>
    <property type="match status" value="1"/>
</dbReference>
<dbReference type="GO" id="GO:0016491">
    <property type="term" value="F:oxidoreductase activity"/>
    <property type="evidence" value="ECO:0007669"/>
    <property type="project" value="UniProtKB-KW"/>
</dbReference>
<evidence type="ECO:0000259" key="7">
    <source>
        <dbReference type="Pfam" id="PF07732"/>
    </source>
</evidence>
<dbReference type="CDD" id="cd13890">
    <property type="entry name" value="CuRO_3_CueO_FtsP"/>
    <property type="match status" value="1"/>
</dbReference>
<keyword evidence="4" id="KW-0472">Membrane</keyword>
<dbReference type="PROSITE" id="PS00080">
    <property type="entry name" value="MULTICOPPER_OXIDASE2"/>
    <property type="match status" value="1"/>
</dbReference>
<dbReference type="GO" id="GO:0005507">
    <property type="term" value="F:copper ion binding"/>
    <property type="evidence" value="ECO:0007669"/>
    <property type="project" value="InterPro"/>
</dbReference>
<dbReference type="SUPFAM" id="SSF49503">
    <property type="entry name" value="Cupredoxins"/>
    <property type="match status" value="3"/>
</dbReference>
<dbReference type="PATRIC" id="fig|1423812.3.peg.2455"/>
<feature type="domain" description="Plastocyanin-like" evidence="6">
    <location>
        <begin position="357"/>
        <end position="488"/>
    </location>
</feature>
<accession>A0A0R1Q067</accession>
<sequence length="489" mass="55187">MRGGIDVQRKRLYLILIGFIIIVIGLNVFWLIKFKQSPVKAGMMPNTSSQITNNKEKQRILNIPPVLKPDSTDANNVYYTLRAQTGMTQLVSGEKTKTYGYNGPFLGPTIRVERGQNIHIHTQNRLKQATSFHWHGAILDDSSDGGPHQTVAAGQNKLISFKVNQPAATLWYHPHAVGSTASQVYNGLAGFLLVDDQNSRQLKLPRNYGKDDFPIVVQDRSFDKNNQLDYKKIVSSNGTLGNTLLINGTQNPYIETTTKYVRLRLLNGSNAREYTFKLDDRSSFYQISTDGGFLKKPVQENKITLAPGERAEIVVDLGHYSQGSQVKLKSADSNILTMKVKNNHDGETKLPRQLTNLQTVTKSGQKVTQNIALSDMGHMVSINNRQFSMNRIDLKVKQNTTQVWKIRNKNNMMGEIHPFHIHGVQFRLLSINNNASPSNMHGWKDTIMTRPGNQYKILIKFTQTGVFMYHCHNLEHEEAGMMGQIRVVP</sequence>
<dbReference type="InterPro" id="IPR033138">
    <property type="entry name" value="Cu_oxidase_CS"/>
</dbReference>
<comment type="caution">
    <text evidence="8">The sequence shown here is derived from an EMBL/GenBank/DDBJ whole genome shotgun (WGS) entry which is preliminary data.</text>
</comment>
<name>A0A0R1Q067_9LACO</name>
<dbReference type="STRING" id="1423812.FD20_GL002314"/>
<keyword evidence="9" id="KW-1185">Reference proteome</keyword>
<dbReference type="CDD" id="cd04232">
    <property type="entry name" value="CuRO_1_CueO_FtsP"/>
    <property type="match status" value="1"/>
</dbReference>
<dbReference type="Pfam" id="PF00394">
    <property type="entry name" value="Cu-oxidase"/>
    <property type="match status" value="1"/>
</dbReference>
<dbReference type="Proteomes" id="UP000051155">
    <property type="component" value="Unassembled WGS sequence"/>
</dbReference>
<evidence type="ECO:0000259" key="6">
    <source>
        <dbReference type="Pfam" id="PF07731"/>
    </source>
</evidence>
<proteinExistence type="inferred from homology"/>
<feature type="transmembrane region" description="Helical" evidence="4">
    <location>
        <begin position="12"/>
        <end position="32"/>
    </location>
</feature>
<dbReference type="PROSITE" id="PS00079">
    <property type="entry name" value="MULTICOPPER_OXIDASE1"/>
    <property type="match status" value="1"/>
</dbReference>
<dbReference type="InterPro" id="IPR011707">
    <property type="entry name" value="Cu-oxidase-like_N"/>
</dbReference>
<evidence type="ECO:0000256" key="3">
    <source>
        <dbReference type="ARBA" id="ARBA00023002"/>
    </source>
</evidence>
<dbReference type="EMBL" id="AZEG01000007">
    <property type="protein sequence ID" value="KRL38049.1"/>
    <property type="molecule type" value="Genomic_DNA"/>
</dbReference>
<gene>
    <name evidence="8" type="ORF">FD20_GL002314</name>
</gene>
<dbReference type="Pfam" id="PF07732">
    <property type="entry name" value="Cu-oxidase_3"/>
    <property type="match status" value="1"/>
</dbReference>
<dbReference type="Gene3D" id="2.60.40.420">
    <property type="entry name" value="Cupredoxins - blue copper proteins"/>
    <property type="match status" value="3"/>
</dbReference>
<keyword evidence="2" id="KW-0479">Metal-binding</keyword>